<name>A0A7J6H0X9_CANSA</name>
<dbReference type="Proteomes" id="UP000583929">
    <property type="component" value="Unassembled WGS sequence"/>
</dbReference>
<organism evidence="1 2">
    <name type="scientific">Cannabis sativa</name>
    <name type="common">Hemp</name>
    <name type="synonym">Marijuana</name>
    <dbReference type="NCBI Taxonomy" id="3483"/>
    <lineage>
        <taxon>Eukaryota</taxon>
        <taxon>Viridiplantae</taxon>
        <taxon>Streptophyta</taxon>
        <taxon>Embryophyta</taxon>
        <taxon>Tracheophyta</taxon>
        <taxon>Spermatophyta</taxon>
        <taxon>Magnoliopsida</taxon>
        <taxon>eudicotyledons</taxon>
        <taxon>Gunneridae</taxon>
        <taxon>Pentapetalae</taxon>
        <taxon>rosids</taxon>
        <taxon>fabids</taxon>
        <taxon>Rosales</taxon>
        <taxon>Cannabaceae</taxon>
        <taxon>Cannabis</taxon>
    </lineage>
</organism>
<proteinExistence type="predicted"/>
<evidence type="ECO:0000313" key="1">
    <source>
        <dbReference type="EMBL" id="KAF4388872.1"/>
    </source>
</evidence>
<accession>A0A7J6H0X9</accession>
<protein>
    <submittedName>
        <fullName evidence="1">Uncharacterized protein</fullName>
    </submittedName>
</protein>
<dbReference type="GO" id="GO:0051499">
    <property type="term" value="F:D-aminoacyl-tRNA deacylase activity"/>
    <property type="evidence" value="ECO:0007669"/>
    <property type="project" value="InterPro"/>
</dbReference>
<dbReference type="AlphaFoldDB" id="A0A7J6H0X9"/>
<dbReference type="PANTHER" id="PTHR34667:SF1">
    <property type="entry name" value="D-AMINOACYL-TRNA DEACYLASE"/>
    <property type="match status" value="1"/>
</dbReference>
<dbReference type="SUPFAM" id="SSF142535">
    <property type="entry name" value="AF0625-like"/>
    <property type="match status" value="1"/>
</dbReference>
<dbReference type="PANTHER" id="PTHR34667">
    <property type="entry name" value="D-AMINOACYL-TRNA DEACYLASE"/>
    <property type="match status" value="1"/>
</dbReference>
<evidence type="ECO:0000313" key="2">
    <source>
        <dbReference type="Proteomes" id="UP000583929"/>
    </source>
</evidence>
<dbReference type="Gene3D" id="1.10.510.10">
    <property type="entry name" value="Transferase(Phosphotransferase) domain 1"/>
    <property type="match status" value="1"/>
</dbReference>
<gene>
    <name evidence="1" type="ORF">G4B88_012631</name>
</gene>
<dbReference type="Gene3D" id="3.40.630.50">
    <property type="entry name" value="AF0625-like"/>
    <property type="match status" value="1"/>
</dbReference>
<dbReference type="InterPro" id="IPR007508">
    <property type="entry name" value="DtdA"/>
</dbReference>
<dbReference type="EMBL" id="JAATIQ010000071">
    <property type="protein sequence ID" value="KAF4388872.1"/>
    <property type="molecule type" value="Genomic_DNA"/>
</dbReference>
<keyword evidence="2" id="KW-1185">Reference proteome</keyword>
<reference evidence="1 2" key="1">
    <citation type="journal article" date="2020" name="bioRxiv">
        <title>Sequence and annotation of 42 cannabis genomes reveals extensive copy number variation in cannabinoid synthesis and pathogen resistance genes.</title>
        <authorList>
            <person name="Mckernan K.J."/>
            <person name="Helbert Y."/>
            <person name="Kane L.T."/>
            <person name="Ebling H."/>
            <person name="Zhang L."/>
            <person name="Liu B."/>
            <person name="Eaton Z."/>
            <person name="Mclaughlin S."/>
            <person name="Kingan S."/>
            <person name="Baybayan P."/>
            <person name="Concepcion G."/>
            <person name="Jordan M."/>
            <person name="Riva A."/>
            <person name="Barbazuk W."/>
            <person name="Harkins T."/>
        </authorList>
    </citation>
    <scope>NUCLEOTIDE SEQUENCE [LARGE SCALE GENOMIC DNA]</scope>
    <source>
        <strain evidence="2">cv. Jamaican Lion 4</strain>
        <tissue evidence="1">Leaf</tissue>
    </source>
</reference>
<comment type="caution">
    <text evidence="1">The sequence shown here is derived from an EMBL/GenBank/DDBJ whole genome shotgun (WGS) entry which is preliminary data.</text>
</comment>
<sequence>MVTLLVATSIDPASINPANALLAMPGWQPLPSLQDMKSFSNQGVRMLVHGNKDHLEKWWEDAIGEVVNEVIFFCKHTAVSNRPALNPGWAAPSNPRIGPWLRLLKRIAESHNLVPEFVVIGLFTFKGEALFQTHENLEHLAMMERVLGPIPQHMLKRVE</sequence>